<dbReference type="NCBIfam" id="TIGR02022">
    <property type="entry name" value="hutF"/>
    <property type="match status" value="1"/>
</dbReference>
<protein>
    <submittedName>
        <fullName evidence="3">Formiminoglutamate deiminase</fullName>
    </submittedName>
</protein>
<dbReference type="NCBIfam" id="NF006681">
    <property type="entry name" value="PRK09229.1-2"/>
    <property type="match status" value="1"/>
</dbReference>
<name>A0ABS2RJ74_9ACTN</name>
<evidence type="ECO:0000313" key="3">
    <source>
        <dbReference type="EMBL" id="MBM7799041.1"/>
    </source>
</evidence>
<evidence type="ECO:0000313" key="4">
    <source>
        <dbReference type="Proteomes" id="UP000704762"/>
    </source>
</evidence>
<dbReference type="Gene3D" id="3.20.20.140">
    <property type="entry name" value="Metal-dependent hydrolases"/>
    <property type="match status" value="1"/>
</dbReference>
<dbReference type="Proteomes" id="UP000704762">
    <property type="component" value="Unassembled WGS sequence"/>
</dbReference>
<dbReference type="InterPro" id="IPR011059">
    <property type="entry name" value="Metal-dep_hydrolase_composite"/>
</dbReference>
<dbReference type="EMBL" id="JAFBCF010000001">
    <property type="protein sequence ID" value="MBM7799041.1"/>
    <property type="molecule type" value="Genomic_DNA"/>
</dbReference>
<dbReference type="Pfam" id="PF01979">
    <property type="entry name" value="Amidohydro_1"/>
    <property type="match status" value="1"/>
</dbReference>
<dbReference type="InterPro" id="IPR010252">
    <property type="entry name" value="HutF"/>
</dbReference>
<proteinExistence type="predicted"/>
<accession>A0ABS2RJ74</accession>
<dbReference type="SUPFAM" id="SSF51338">
    <property type="entry name" value="Composite domain of metallo-dependent hydrolases"/>
    <property type="match status" value="1"/>
</dbReference>
<evidence type="ECO:0000256" key="1">
    <source>
        <dbReference type="ARBA" id="ARBA00022801"/>
    </source>
</evidence>
<dbReference type="RefSeq" id="WP_204917538.1">
    <property type="nucleotide sequence ID" value="NZ_BAAAQP010000002.1"/>
</dbReference>
<dbReference type="InterPro" id="IPR032466">
    <property type="entry name" value="Metal_Hydrolase"/>
</dbReference>
<dbReference type="PANTHER" id="PTHR43794">
    <property type="entry name" value="AMINOHYDROLASE SSNA-RELATED"/>
    <property type="match status" value="1"/>
</dbReference>
<dbReference type="InterPro" id="IPR006680">
    <property type="entry name" value="Amidohydro-rel"/>
</dbReference>
<gene>
    <name evidence="3" type="ORF">JOE57_001962</name>
</gene>
<dbReference type="SUPFAM" id="SSF51556">
    <property type="entry name" value="Metallo-dependent hydrolases"/>
    <property type="match status" value="1"/>
</dbReference>
<dbReference type="InterPro" id="IPR050287">
    <property type="entry name" value="MTA/SAH_deaminase"/>
</dbReference>
<keyword evidence="1" id="KW-0378">Hydrolase</keyword>
<organism evidence="3 4">
    <name type="scientific">Microlunatus panaciterrae</name>
    <dbReference type="NCBI Taxonomy" id="400768"/>
    <lineage>
        <taxon>Bacteria</taxon>
        <taxon>Bacillati</taxon>
        <taxon>Actinomycetota</taxon>
        <taxon>Actinomycetes</taxon>
        <taxon>Propionibacteriales</taxon>
        <taxon>Propionibacteriaceae</taxon>
        <taxon>Microlunatus</taxon>
    </lineage>
</organism>
<sequence length="440" mass="47200">MSSFWAPLAQLPAGVATDVRLTIVDDRLSSVETGTEPRRGDHRLAGLVLPGLADAHSHVFHRALRGRTNRGGGSFWRWREEMYAVAARLDPHSYLALARAAYAEMTLAGYTAVGEFHYLHHGPDGRRYADPNAMGRALIQAAAEAGLRLTLLDSCYFAGGLTGSGHRPAEGVQRRFTDTDVSGWAERVSALQPTQLLRIGAAVHSVRAVPRESLEAVAAVARERPLHLHLSEQRAENEAALEFYGCSPTELVHRSGLLGPDCTAVHATQLSGSDVGLLGRSGTSVCFCPTTERDLADGIGPARRLLRSGSPLVLGSDQHSMVDPFEELRGLEMHERLVSNERGRFSPAQLIEAATAAGYRSLGWPEGGRIVAGALADFVVVRTDTVRTTGSAPEEIIFAATSADVDQVVVGGETVVRNGVHRLGPVAPLLRDALEMLRPG</sequence>
<dbReference type="PANTHER" id="PTHR43794:SF11">
    <property type="entry name" value="AMIDOHYDROLASE-RELATED DOMAIN-CONTAINING PROTEIN"/>
    <property type="match status" value="1"/>
</dbReference>
<feature type="domain" description="Amidohydrolase-related" evidence="2">
    <location>
        <begin position="47"/>
        <end position="415"/>
    </location>
</feature>
<keyword evidence="4" id="KW-1185">Reference proteome</keyword>
<dbReference type="Gene3D" id="2.30.40.10">
    <property type="entry name" value="Urease, subunit C, domain 1"/>
    <property type="match status" value="1"/>
</dbReference>
<comment type="caution">
    <text evidence="3">The sequence shown here is derived from an EMBL/GenBank/DDBJ whole genome shotgun (WGS) entry which is preliminary data.</text>
</comment>
<evidence type="ECO:0000259" key="2">
    <source>
        <dbReference type="Pfam" id="PF01979"/>
    </source>
</evidence>
<reference evidence="3 4" key="1">
    <citation type="submission" date="2021-01" db="EMBL/GenBank/DDBJ databases">
        <title>Sequencing the genomes of 1000 actinobacteria strains.</title>
        <authorList>
            <person name="Klenk H.-P."/>
        </authorList>
    </citation>
    <scope>NUCLEOTIDE SEQUENCE [LARGE SCALE GENOMIC DNA]</scope>
    <source>
        <strain evidence="3 4">DSM 18662</strain>
    </source>
</reference>